<dbReference type="PANTHER" id="PTHR21391">
    <property type="entry name" value="AT04489P-RELATED"/>
    <property type="match status" value="1"/>
</dbReference>
<keyword evidence="1" id="KW-0802">TPR repeat</keyword>
<gene>
    <name evidence="3" type="ORF">NEZAVI_LOCUS5353</name>
</gene>
<accession>A0A9P0EA40</accession>
<evidence type="ECO:0000256" key="2">
    <source>
        <dbReference type="SAM" id="MobiDB-lite"/>
    </source>
</evidence>
<dbReference type="EMBL" id="OV725079">
    <property type="protein sequence ID" value="CAH1395002.1"/>
    <property type="molecule type" value="Genomic_DNA"/>
</dbReference>
<proteinExistence type="predicted"/>
<dbReference type="Gene3D" id="1.25.40.10">
    <property type="entry name" value="Tetratricopeptide repeat domain"/>
    <property type="match status" value="1"/>
</dbReference>
<dbReference type="AlphaFoldDB" id="A0A9P0EA40"/>
<dbReference type="InterPro" id="IPR019734">
    <property type="entry name" value="TPR_rpt"/>
</dbReference>
<feature type="repeat" description="TPR" evidence="1">
    <location>
        <begin position="95"/>
        <end position="128"/>
    </location>
</feature>
<evidence type="ECO:0000313" key="4">
    <source>
        <dbReference type="Proteomes" id="UP001152798"/>
    </source>
</evidence>
<name>A0A9P0EA40_NEZVI</name>
<feature type="region of interest" description="Disordered" evidence="2">
    <location>
        <begin position="543"/>
        <end position="567"/>
    </location>
</feature>
<organism evidence="3 4">
    <name type="scientific">Nezara viridula</name>
    <name type="common">Southern green stink bug</name>
    <name type="synonym">Cimex viridulus</name>
    <dbReference type="NCBI Taxonomy" id="85310"/>
    <lineage>
        <taxon>Eukaryota</taxon>
        <taxon>Metazoa</taxon>
        <taxon>Ecdysozoa</taxon>
        <taxon>Arthropoda</taxon>
        <taxon>Hexapoda</taxon>
        <taxon>Insecta</taxon>
        <taxon>Pterygota</taxon>
        <taxon>Neoptera</taxon>
        <taxon>Paraneoptera</taxon>
        <taxon>Hemiptera</taxon>
        <taxon>Heteroptera</taxon>
        <taxon>Panheteroptera</taxon>
        <taxon>Pentatomomorpha</taxon>
        <taxon>Pentatomoidea</taxon>
        <taxon>Pentatomidae</taxon>
        <taxon>Pentatominae</taxon>
        <taxon>Nezara</taxon>
    </lineage>
</organism>
<keyword evidence="4" id="KW-1185">Reference proteome</keyword>
<evidence type="ECO:0000313" key="3">
    <source>
        <dbReference type="EMBL" id="CAH1395002.1"/>
    </source>
</evidence>
<protein>
    <submittedName>
        <fullName evidence="3">Uncharacterized protein</fullName>
    </submittedName>
</protein>
<evidence type="ECO:0000256" key="1">
    <source>
        <dbReference type="PROSITE-ProRule" id="PRU00339"/>
    </source>
</evidence>
<dbReference type="OrthoDB" id="10268002at2759"/>
<feature type="compositionally biased region" description="Basic and acidic residues" evidence="2">
    <location>
        <begin position="545"/>
        <end position="566"/>
    </location>
</feature>
<dbReference type="InterPro" id="IPR011990">
    <property type="entry name" value="TPR-like_helical_dom_sf"/>
</dbReference>
<dbReference type="PANTHER" id="PTHR21391:SF0">
    <property type="entry name" value="AT04489P-RELATED"/>
    <property type="match status" value="1"/>
</dbReference>
<dbReference type="SUPFAM" id="SSF48452">
    <property type="entry name" value="TPR-like"/>
    <property type="match status" value="1"/>
</dbReference>
<dbReference type="Proteomes" id="UP001152798">
    <property type="component" value="Chromosome 3"/>
</dbReference>
<reference evidence="3" key="1">
    <citation type="submission" date="2022-01" db="EMBL/GenBank/DDBJ databases">
        <authorList>
            <person name="King R."/>
        </authorList>
    </citation>
    <scope>NUCLEOTIDE SEQUENCE</scope>
</reference>
<dbReference type="PROSITE" id="PS50005">
    <property type="entry name" value="TPR"/>
    <property type="match status" value="1"/>
</dbReference>
<sequence>MATKGGEPEEKKRYQIPTFVYNPYHINLWAGDYLNKRQKYFPAIKQYNAAEGNANVDREMVPMYEERSIAYLHTWNLKATERDIREGLQLCPNNTKIMLTLGDLYYQKNQFEDALGAYYRGHLKKPRSPKFIHGIWASTGTTLNSLGSKVGNIMSKKRLGDVVVQMKLKELGHVPEGGHNEIARRRKVKKLKRIKDAYNQIYLKRAAKDHDLLKSCLDDGSLFLGNKKQNQLLRKILEDALDKLLAAKTALWRREPLYTREQDVLSKRLKLHIANKQDSKKADLEIVVNLRIASLDHAFHEDNHPECFKTGDELRSFLFLQSERDLPSKNDAMVTVISILGDLFLKHKSLLPTTGNENDERLMVLFGFQKPQSLTHELFCEKGFHPKIPKLRQFLEAKLADLKHTTQPLEKAYLCHEIGVAYCFKGVPFVTKIYAREAIFASKAAKDRKWLLNSMFLLARSEIQQGNMNQGRVSLNGLMAAAEKFNYPNLKYLAIRAYELTTLKGYSPASNTYGDFEKKIISAMCTHEYTIAAMKYLQKAQSSPADKRFPSSREGDQSNTERRIPLEEDQSYYQALFESKRRATLSVIEDQF</sequence>